<keyword evidence="3 6" id="KW-0645">Protease</keyword>
<feature type="binding site" evidence="6">
    <location>
        <position position="77"/>
    </location>
    <ligand>
        <name>substrate</name>
    </ligand>
</feature>
<evidence type="ECO:0000256" key="7">
    <source>
        <dbReference type="RuleBase" id="RU003653"/>
    </source>
</evidence>
<dbReference type="PRINTS" id="PR00599">
    <property type="entry name" value="MAPEPTIDASE"/>
</dbReference>
<evidence type="ECO:0000256" key="6">
    <source>
        <dbReference type="HAMAP-Rule" id="MF_01974"/>
    </source>
</evidence>
<dbReference type="InterPro" id="IPR001714">
    <property type="entry name" value="Pept_M24_MAP"/>
</dbReference>
<comment type="function">
    <text evidence="1 6">Removes the N-terminal methionine from nascent proteins. The N-terminal methionine is often cleaved when the second residue in the primary sequence is small and uncharged (Met-Ala-, Cys, Gly, Pro, Ser, Thr, or Val). Requires deformylation of the N(alpha)-formylated initiator methionine before it can be hydrolyzed.</text>
</comment>
<feature type="binding site" evidence="6">
    <location>
        <position position="95"/>
    </location>
    <ligand>
        <name>a divalent metal cation</name>
        <dbReference type="ChEBI" id="CHEBI:60240"/>
        <label>1</label>
    </ligand>
</feature>
<comment type="cofactor">
    <cofactor evidence="6">
        <name>Co(2+)</name>
        <dbReference type="ChEBI" id="CHEBI:48828"/>
    </cofactor>
    <cofactor evidence="6">
        <name>Zn(2+)</name>
        <dbReference type="ChEBI" id="CHEBI:29105"/>
    </cofactor>
    <cofactor evidence="6">
        <name>Mn(2+)</name>
        <dbReference type="ChEBI" id="CHEBI:29035"/>
    </cofactor>
    <cofactor evidence="6">
        <name>Fe(2+)</name>
        <dbReference type="ChEBI" id="CHEBI:29033"/>
    </cofactor>
    <text evidence="6">Binds 2 divalent metal cations per subunit. Has a high-affinity and a low affinity metal-binding site. The true nature of the physiological cofactor is under debate. The enzyme is active with cobalt, zinc, manganese or divalent iron ions. Most likely, methionine aminopeptidases function as mononuclear Fe(2+)-metalloproteases under physiological conditions, and the catalytically relevant metal-binding site has been assigned to the histidine-containing high-affinity site.</text>
</comment>
<feature type="binding site" evidence="6">
    <location>
        <position position="106"/>
    </location>
    <ligand>
        <name>a divalent metal cation</name>
        <dbReference type="ChEBI" id="CHEBI:60240"/>
        <label>2</label>
        <note>catalytic</note>
    </ligand>
</feature>
<feature type="binding site" evidence="6">
    <location>
        <position position="202"/>
    </location>
    <ligand>
        <name>a divalent metal cation</name>
        <dbReference type="ChEBI" id="CHEBI:60240"/>
        <label>2</label>
        <note>catalytic</note>
    </ligand>
</feature>
<feature type="binding site" evidence="6">
    <location>
        <position position="176"/>
    </location>
    <ligand>
        <name>substrate</name>
    </ligand>
</feature>
<evidence type="ECO:0000313" key="10">
    <source>
        <dbReference type="Proteomes" id="UP000006804"/>
    </source>
</evidence>
<evidence type="ECO:0000256" key="2">
    <source>
        <dbReference type="ARBA" id="ARBA00022438"/>
    </source>
</evidence>
<feature type="domain" description="Peptidase M24" evidence="8">
    <location>
        <begin position="12"/>
        <end position="239"/>
    </location>
</feature>
<sequence>MVRIKSEKEIADMRIACEAVATVLKELKNLVQEGNNAYDIERYVLERLKQLNVKPAFKGYRGYKYATCVSVNHEILHGAPLKTKVFKKGDIVSIDVGAVYNNYYGDAAVTYIVGECDEVGLKLVEVTKLALFKALDVVKAGARIGDISHAIQSTVEAYGFNVLRDYVGHGIGRQLHEEPEIPNYGQPGTGRILLDGMTLAIEVMACEGSYETKLLDDGWTVVMADGKRSAHFEHTVVVRKDCAEILTPW</sequence>
<evidence type="ECO:0000313" key="9">
    <source>
        <dbReference type="EMBL" id="AEH50807.1"/>
    </source>
</evidence>
<evidence type="ECO:0000256" key="4">
    <source>
        <dbReference type="ARBA" id="ARBA00022723"/>
    </source>
</evidence>
<evidence type="ECO:0000256" key="1">
    <source>
        <dbReference type="ARBA" id="ARBA00002521"/>
    </source>
</evidence>
<dbReference type="AlphaFoldDB" id="F7YY02"/>
<dbReference type="HAMAP" id="MF_01974">
    <property type="entry name" value="MetAP_1"/>
    <property type="match status" value="1"/>
</dbReference>
<dbReference type="OrthoDB" id="9802055at2"/>
<comment type="similarity">
    <text evidence="6">Belongs to the peptidase M24A family. Methionine aminopeptidase type 1 subfamily.</text>
</comment>
<dbReference type="GO" id="GO:0005829">
    <property type="term" value="C:cytosol"/>
    <property type="evidence" value="ECO:0007669"/>
    <property type="project" value="TreeGrafter"/>
</dbReference>
<dbReference type="PATRIC" id="fig|688269.3.peg.746"/>
<dbReference type="Gene3D" id="3.90.230.10">
    <property type="entry name" value="Creatinase/methionine aminopeptidase superfamily"/>
    <property type="match status" value="1"/>
</dbReference>
<dbReference type="GO" id="GO:0046872">
    <property type="term" value="F:metal ion binding"/>
    <property type="evidence" value="ECO:0007669"/>
    <property type="project" value="UniProtKB-UniRule"/>
</dbReference>
<dbReference type="InterPro" id="IPR036005">
    <property type="entry name" value="Creatinase/aminopeptidase-like"/>
</dbReference>
<dbReference type="InterPro" id="IPR000994">
    <property type="entry name" value="Pept_M24"/>
</dbReference>
<organism evidence="9 10">
    <name type="scientific">Pseudothermotoga thermarum DSM 5069</name>
    <dbReference type="NCBI Taxonomy" id="688269"/>
    <lineage>
        <taxon>Bacteria</taxon>
        <taxon>Thermotogati</taxon>
        <taxon>Thermotogota</taxon>
        <taxon>Thermotogae</taxon>
        <taxon>Thermotogales</taxon>
        <taxon>Thermotogaceae</taxon>
        <taxon>Pseudothermotoga</taxon>
    </lineage>
</organism>
<dbReference type="GO" id="GO:0004239">
    <property type="term" value="F:initiator methionyl aminopeptidase activity"/>
    <property type="evidence" value="ECO:0007669"/>
    <property type="project" value="UniProtKB-UniRule"/>
</dbReference>
<feature type="binding site" evidence="6">
    <location>
        <position position="106"/>
    </location>
    <ligand>
        <name>a divalent metal cation</name>
        <dbReference type="ChEBI" id="CHEBI:60240"/>
        <label>1</label>
    </ligand>
</feature>
<dbReference type="Pfam" id="PF00557">
    <property type="entry name" value="Peptidase_M24"/>
    <property type="match status" value="1"/>
</dbReference>
<dbReference type="PANTHER" id="PTHR43330:SF27">
    <property type="entry name" value="METHIONINE AMINOPEPTIDASE"/>
    <property type="match status" value="1"/>
</dbReference>
<comment type="subunit">
    <text evidence="6">Monomer.</text>
</comment>
<evidence type="ECO:0000256" key="3">
    <source>
        <dbReference type="ARBA" id="ARBA00022670"/>
    </source>
</evidence>
<dbReference type="HOGENOM" id="CLU_015857_0_1_0"/>
<protein>
    <recommendedName>
        <fullName evidence="6 7">Methionine aminopeptidase</fullName>
        <shortName evidence="6">MAP</shortName>
        <shortName evidence="6">MetAP</shortName>
        <ecNumber evidence="6 7">3.4.11.18</ecNumber>
    </recommendedName>
    <alternativeName>
        <fullName evidence="6">Peptidase M</fullName>
    </alternativeName>
</protein>
<dbReference type="EMBL" id="CP002351">
    <property type="protein sequence ID" value="AEH50807.1"/>
    <property type="molecule type" value="Genomic_DNA"/>
</dbReference>
<proteinExistence type="inferred from homology"/>
<dbReference type="GO" id="GO:0006508">
    <property type="term" value="P:proteolysis"/>
    <property type="evidence" value="ECO:0007669"/>
    <property type="project" value="UniProtKB-KW"/>
</dbReference>
<dbReference type="GO" id="GO:0070006">
    <property type="term" value="F:metalloaminopeptidase activity"/>
    <property type="evidence" value="ECO:0007669"/>
    <property type="project" value="UniProtKB-UniRule"/>
</dbReference>
<dbReference type="eggNOG" id="COG0024">
    <property type="taxonomic scope" value="Bacteria"/>
</dbReference>
<dbReference type="InterPro" id="IPR002467">
    <property type="entry name" value="Pept_M24A_MAP1"/>
</dbReference>
<evidence type="ECO:0000259" key="8">
    <source>
        <dbReference type="Pfam" id="PF00557"/>
    </source>
</evidence>
<dbReference type="KEGG" id="tta:Theth_0722"/>
<reference evidence="9 10" key="1">
    <citation type="submission" date="2010-11" db="EMBL/GenBank/DDBJ databases">
        <title>The complete genome of Thermotoga thermarum DSM 5069.</title>
        <authorList>
            <consortium name="US DOE Joint Genome Institute (JGI-PGF)"/>
            <person name="Lucas S."/>
            <person name="Copeland A."/>
            <person name="Lapidus A."/>
            <person name="Bruce D."/>
            <person name="Goodwin L."/>
            <person name="Pitluck S."/>
            <person name="Kyrpides N."/>
            <person name="Mavromatis K."/>
            <person name="Ivanova N."/>
            <person name="Zeytun A."/>
            <person name="Brettin T."/>
            <person name="Detter J.C."/>
            <person name="Tapia R."/>
            <person name="Han C."/>
            <person name="Land M."/>
            <person name="Hauser L."/>
            <person name="Markowitz V."/>
            <person name="Cheng J.-F."/>
            <person name="Hugenholtz P."/>
            <person name="Woyke T."/>
            <person name="Wu D."/>
            <person name="Spring S."/>
            <person name="Schroeder M."/>
            <person name="Brambilla E."/>
            <person name="Klenk H.-P."/>
            <person name="Eisen J.A."/>
        </authorList>
    </citation>
    <scope>NUCLEOTIDE SEQUENCE [LARGE SCALE GENOMIC DNA]</scope>
    <source>
        <strain evidence="9 10">DSM 5069</strain>
    </source>
</reference>
<dbReference type="SUPFAM" id="SSF55920">
    <property type="entry name" value="Creatinase/aminopeptidase"/>
    <property type="match status" value="1"/>
</dbReference>
<feature type="binding site" evidence="6">
    <location>
        <position position="169"/>
    </location>
    <ligand>
        <name>a divalent metal cation</name>
        <dbReference type="ChEBI" id="CHEBI:60240"/>
        <label>2</label>
        <note>catalytic</note>
    </ligand>
</feature>
<dbReference type="RefSeq" id="WP_013932029.1">
    <property type="nucleotide sequence ID" value="NC_015707.1"/>
</dbReference>
<dbReference type="PROSITE" id="PS00680">
    <property type="entry name" value="MAP_1"/>
    <property type="match status" value="1"/>
</dbReference>
<feature type="binding site" evidence="6">
    <location>
        <position position="233"/>
    </location>
    <ligand>
        <name>a divalent metal cation</name>
        <dbReference type="ChEBI" id="CHEBI:60240"/>
        <label>2</label>
        <note>catalytic</note>
    </ligand>
</feature>
<keyword evidence="10" id="KW-1185">Reference proteome</keyword>
<dbReference type="CDD" id="cd01086">
    <property type="entry name" value="MetAP1"/>
    <property type="match status" value="1"/>
</dbReference>
<comment type="catalytic activity">
    <reaction evidence="6 7">
        <text>Release of N-terminal amino acids, preferentially methionine, from peptides and arylamides.</text>
        <dbReference type="EC" id="3.4.11.18"/>
    </reaction>
</comment>
<dbReference type="PANTHER" id="PTHR43330">
    <property type="entry name" value="METHIONINE AMINOPEPTIDASE"/>
    <property type="match status" value="1"/>
</dbReference>
<keyword evidence="2 6" id="KW-0031">Aminopeptidase</keyword>
<evidence type="ECO:0000256" key="5">
    <source>
        <dbReference type="ARBA" id="ARBA00022801"/>
    </source>
</evidence>
<name>F7YY02_9THEM</name>
<dbReference type="NCBIfam" id="TIGR00500">
    <property type="entry name" value="met_pdase_I"/>
    <property type="match status" value="1"/>
</dbReference>
<keyword evidence="5 6" id="KW-0378">Hydrolase</keyword>
<dbReference type="STRING" id="688269.Theth_0722"/>
<dbReference type="Proteomes" id="UP000006804">
    <property type="component" value="Chromosome"/>
</dbReference>
<keyword evidence="4 6" id="KW-0479">Metal-binding</keyword>
<accession>F7YY02</accession>
<gene>
    <name evidence="6" type="primary">map</name>
    <name evidence="9" type="ORF">Theth_0722</name>
</gene>
<dbReference type="EC" id="3.4.11.18" evidence="6 7"/>
<feature type="binding site" evidence="6">
    <location>
        <position position="233"/>
    </location>
    <ligand>
        <name>a divalent metal cation</name>
        <dbReference type="ChEBI" id="CHEBI:60240"/>
        <label>1</label>
    </ligand>
</feature>